<dbReference type="InterPro" id="IPR036278">
    <property type="entry name" value="Sialidase_sf"/>
</dbReference>
<proteinExistence type="predicted"/>
<sequence>MKSKYHIYIGLALVLCLFSIKGSAQNDAKKDKIYGDAKLLNKPANGFNGIWYMIAGAGSAGKIANEYKYKYSGGMATYCANHYPFSVYTPEVDKTFFCYGGTDETGKTLIHTVSYFDHKTGEVARPVMVVNKATDDAHDNPVIQVDKDGHIWIFSTSHGTGRPSFIHKSIKPYDISTFERVEATRLENGKKVPLNNFSYLQMYYTKENGFLGLFTRYEKDSGRVIKYMSSSNGVEWSEWNDLSRLGVGQYQTSGHRENLVGTAFNYHPKRPVRGGLDFRTNLYYLQTKDFGKTWQTIDGNAVTLPLMDIDNAALVQEYDSKERNVYISDVNFDEKGNPVILYLTSKGPLPGPEHGPREWHTARWNGKSWEIRPFTTSGNNYDLGSLYIDKRKWVVIAPTSMGPQEYNTGGEMVRWESKNEGKTWKKSKELTKNSVHNHSFARRPVNVHPDFVALWSDGNGREPSNSRLYFTDEKGNVYRLPENVDSPFVKPERIYNTNGK</sequence>
<feature type="signal peptide" evidence="1">
    <location>
        <begin position="1"/>
        <end position="24"/>
    </location>
</feature>
<organism evidence="2 3">
    <name type="scientific">Sphingobacterium pedocola</name>
    <dbReference type="NCBI Taxonomy" id="2082722"/>
    <lineage>
        <taxon>Bacteria</taxon>
        <taxon>Pseudomonadati</taxon>
        <taxon>Bacteroidota</taxon>
        <taxon>Sphingobacteriia</taxon>
        <taxon>Sphingobacteriales</taxon>
        <taxon>Sphingobacteriaceae</taxon>
        <taxon>Sphingobacterium</taxon>
    </lineage>
</organism>
<keyword evidence="1" id="KW-0732">Signal</keyword>
<dbReference type="Pfam" id="PF15892">
    <property type="entry name" value="BNR_4"/>
    <property type="match status" value="1"/>
</dbReference>
<protein>
    <recommendedName>
        <fullName evidence="4">BNR repeat-containing family member</fullName>
    </recommendedName>
</protein>
<comment type="caution">
    <text evidence="2">The sequence shown here is derived from an EMBL/GenBank/DDBJ whole genome shotgun (WGS) entry which is preliminary data.</text>
</comment>
<gene>
    <name evidence="2" type="ORF">C4F40_14640</name>
</gene>
<name>A0ABR9T9D9_9SPHI</name>
<feature type="chain" id="PRO_5045638258" description="BNR repeat-containing family member" evidence="1">
    <location>
        <begin position="25"/>
        <end position="500"/>
    </location>
</feature>
<keyword evidence="3" id="KW-1185">Reference proteome</keyword>
<accession>A0ABR9T9D9</accession>
<evidence type="ECO:0000313" key="2">
    <source>
        <dbReference type="EMBL" id="MBE8721964.1"/>
    </source>
</evidence>
<evidence type="ECO:0008006" key="4">
    <source>
        <dbReference type="Google" id="ProtNLM"/>
    </source>
</evidence>
<dbReference type="SUPFAM" id="SSF50939">
    <property type="entry name" value="Sialidases"/>
    <property type="match status" value="1"/>
</dbReference>
<evidence type="ECO:0000256" key="1">
    <source>
        <dbReference type="SAM" id="SignalP"/>
    </source>
</evidence>
<evidence type="ECO:0000313" key="3">
    <source>
        <dbReference type="Proteomes" id="UP000618319"/>
    </source>
</evidence>
<dbReference type="RefSeq" id="WP_196939878.1">
    <property type="nucleotide sequence ID" value="NZ_MU158690.1"/>
</dbReference>
<reference evidence="2 3" key="1">
    <citation type="submission" date="2018-02" db="EMBL/GenBank/DDBJ databases">
        <title>Sphingobacterium KA21.</title>
        <authorList>
            <person name="Vasarhelyi B.M."/>
            <person name="Deshmukh S."/>
            <person name="Balint B."/>
            <person name="Kukolya J."/>
        </authorList>
    </citation>
    <scope>NUCLEOTIDE SEQUENCE [LARGE SCALE GENOMIC DNA]</scope>
    <source>
        <strain evidence="2 3">Ka21</strain>
    </source>
</reference>
<dbReference type="EMBL" id="PSKQ01000022">
    <property type="protein sequence ID" value="MBE8721964.1"/>
    <property type="molecule type" value="Genomic_DNA"/>
</dbReference>
<dbReference type="Proteomes" id="UP000618319">
    <property type="component" value="Unassembled WGS sequence"/>
</dbReference>